<evidence type="ECO:0000313" key="2">
    <source>
        <dbReference type="Proteomes" id="UP001064048"/>
    </source>
</evidence>
<accession>A0ACC0K3D1</accession>
<keyword evidence="2" id="KW-1185">Reference proteome</keyword>
<comment type="caution">
    <text evidence="1">The sequence shown here is derived from an EMBL/GenBank/DDBJ whole genome shotgun (WGS) entry which is preliminary data.</text>
</comment>
<reference evidence="1 2" key="1">
    <citation type="journal article" date="2022" name="Genome Biol. Evol.">
        <title>The Spruce Budworm Genome: Reconstructing the Evolutionary History of Antifreeze Proteins.</title>
        <authorList>
            <person name="Beliveau C."/>
            <person name="Gagne P."/>
            <person name="Picq S."/>
            <person name="Vernygora O."/>
            <person name="Keeling C.I."/>
            <person name="Pinkney K."/>
            <person name="Doucet D."/>
            <person name="Wen F."/>
            <person name="Johnston J.S."/>
            <person name="Maaroufi H."/>
            <person name="Boyle B."/>
            <person name="Laroche J."/>
            <person name="Dewar K."/>
            <person name="Juretic N."/>
            <person name="Blackburn G."/>
            <person name="Nisole A."/>
            <person name="Brunet B."/>
            <person name="Brandao M."/>
            <person name="Lumley L."/>
            <person name="Duan J."/>
            <person name="Quan G."/>
            <person name="Lucarotti C.J."/>
            <person name="Roe A.D."/>
            <person name="Sperling F.A.H."/>
            <person name="Levesque R.C."/>
            <person name="Cusson M."/>
        </authorList>
    </citation>
    <scope>NUCLEOTIDE SEQUENCE [LARGE SCALE GENOMIC DNA]</scope>
    <source>
        <strain evidence="1">Glfc:IPQL:Cfum</strain>
    </source>
</reference>
<dbReference type="Proteomes" id="UP001064048">
    <property type="component" value="Chromosome Z"/>
</dbReference>
<evidence type="ECO:0000313" key="1">
    <source>
        <dbReference type="EMBL" id="KAI8430932.1"/>
    </source>
</evidence>
<organism evidence="1 2">
    <name type="scientific">Choristoneura fumiferana</name>
    <name type="common">Spruce budworm moth</name>
    <name type="synonym">Archips fumiferana</name>
    <dbReference type="NCBI Taxonomy" id="7141"/>
    <lineage>
        <taxon>Eukaryota</taxon>
        <taxon>Metazoa</taxon>
        <taxon>Ecdysozoa</taxon>
        <taxon>Arthropoda</taxon>
        <taxon>Hexapoda</taxon>
        <taxon>Insecta</taxon>
        <taxon>Pterygota</taxon>
        <taxon>Neoptera</taxon>
        <taxon>Endopterygota</taxon>
        <taxon>Lepidoptera</taxon>
        <taxon>Glossata</taxon>
        <taxon>Ditrysia</taxon>
        <taxon>Tortricoidea</taxon>
        <taxon>Tortricidae</taxon>
        <taxon>Tortricinae</taxon>
        <taxon>Choristoneura</taxon>
    </lineage>
</organism>
<protein>
    <submittedName>
        <fullName evidence="1">Uncharacterized protein</fullName>
    </submittedName>
</protein>
<name>A0ACC0K3D1_CHOFU</name>
<proteinExistence type="predicted"/>
<gene>
    <name evidence="1" type="ORF">MSG28_001048</name>
</gene>
<dbReference type="EMBL" id="CM046131">
    <property type="protein sequence ID" value="KAI8430932.1"/>
    <property type="molecule type" value="Genomic_DNA"/>
</dbReference>
<sequence length="237" mass="26175">MNLIAKLPAITATIYRNTYHGGKGLRAVDVNKDWAANFCHMLGFDDPNDHEGGNVSAHTSHLVGSALSDPYLCIGAAINGLAGPLHARANQEIGDNYTEEQLKDFIWKTLKSGKVVPGYGHAVLRKTDPRYTCLREFAQKHMPNDPLLKLVADVYKVVPPILTELGKVKNPWPNADAHNGVLLQHFGLTELDYYTVFIGISRSLGVLAQMVWSRALGLPIERPKSISTDMLMKQYAK</sequence>